<keyword evidence="4" id="KW-1185">Reference proteome</keyword>
<dbReference type="InterPro" id="IPR000315">
    <property type="entry name" value="Znf_B-box"/>
</dbReference>
<dbReference type="GO" id="GO:0008270">
    <property type="term" value="F:zinc ion binding"/>
    <property type="evidence" value="ECO:0007669"/>
    <property type="project" value="UniProtKB-KW"/>
</dbReference>
<protein>
    <recommendedName>
        <fullName evidence="2">B box-type domain-containing protein</fullName>
    </recommendedName>
</protein>
<feature type="domain" description="B box-type" evidence="2">
    <location>
        <begin position="9"/>
        <end position="50"/>
    </location>
</feature>
<evidence type="ECO:0000313" key="4">
    <source>
        <dbReference type="Proteomes" id="UP000596742"/>
    </source>
</evidence>
<reference evidence="3" key="1">
    <citation type="submission" date="2018-11" db="EMBL/GenBank/DDBJ databases">
        <authorList>
            <person name="Alioto T."/>
            <person name="Alioto T."/>
        </authorList>
    </citation>
    <scope>NUCLEOTIDE SEQUENCE</scope>
</reference>
<dbReference type="Gene3D" id="3.30.160.60">
    <property type="entry name" value="Classic Zinc Finger"/>
    <property type="match status" value="1"/>
</dbReference>
<accession>A0A8B6C7V6</accession>
<dbReference type="SMART" id="SM00336">
    <property type="entry name" value="BBOX"/>
    <property type="match status" value="1"/>
</dbReference>
<comment type="caution">
    <text evidence="3">The sequence shown here is derived from an EMBL/GenBank/DDBJ whole genome shotgun (WGS) entry which is preliminary data.</text>
</comment>
<dbReference type="PROSITE" id="PS50119">
    <property type="entry name" value="ZF_BBOX"/>
    <property type="match status" value="1"/>
</dbReference>
<keyword evidence="1" id="KW-0862">Zinc</keyword>
<dbReference type="Proteomes" id="UP000596742">
    <property type="component" value="Unassembled WGS sequence"/>
</dbReference>
<evidence type="ECO:0000259" key="2">
    <source>
        <dbReference type="PROSITE" id="PS50119"/>
    </source>
</evidence>
<dbReference type="CDD" id="cd19757">
    <property type="entry name" value="Bbox1"/>
    <property type="match status" value="1"/>
</dbReference>
<gene>
    <name evidence="3" type="ORF">MGAL_10B070008</name>
</gene>
<name>A0A8B6C7V6_MYTGA</name>
<evidence type="ECO:0000256" key="1">
    <source>
        <dbReference type="PROSITE-ProRule" id="PRU00024"/>
    </source>
</evidence>
<dbReference type="AlphaFoldDB" id="A0A8B6C7V6"/>
<dbReference type="OrthoDB" id="9978677at2759"/>
<keyword evidence="1" id="KW-0863">Zinc-finger</keyword>
<sequence length="210" mass="23915">MAQVACKSCEICDGGPGRHYCQQCDQLFCVSCKTSHLRTKISKNHTFVSGKNINQDEKPICSEHDEPFIFHCNDCDKAVSQAELKNTEITEVPKDKSKNNIRNFFKKMTLRLSNHDTLTVHLSKYRNRYSYANVYEERSGYSDGNVYEECSGYSDGDLKNLYSDGDVYEAFPGYSHGDGKYDFEQKTKKQTSVLGDIYRNLGVYVDGNAQ</sequence>
<keyword evidence="1" id="KW-0479">Metal-binding</keyword>
<organism evidence="3 4">
    <name type="scientific">Mytilus galloprovincialis</name>
    <name type="common">Mediterranean mussel</name>
    <dbReference type="NCBI Taxonomy" id="29158"/>
    <lineage>
        <taxon>Eukaryota</taxon>
        <taxon>Metazoa</taxon>
        <taxon>Spiralia</taxon>
        <taxon>Lophotrochozoa</taxon>
        <taxon>Mollusca</taxon>
        <taxon>Bivalvia</taxon>
        <taxon>Autobranchia</taxon>
        <taxon>Pteriomorphia</taxon>
        <taxon>Mytilida</taxon>
        <taxon>Mytiloidea</taxon>
        <taxon>Mytilidae</taxon>
        <taxon>Mytilinae</taxon>
        <taxon>Mytilus</taxon>
    </lineage>
</organism>
<dbReference type="EMBL" id="UYJE01001278">
    <property type="protein sequence ID" value="VDI00870.1"/>
    <property type="molecule type" value="Genomic_DNA"/>
</dbReference>
<proteinExistence type="predicted"/>
<evidence type="ECO:0000313" key="3">
    <source>
        <dbReference type="EMBL" id="VDI00870.1"/>
    </source>
</evidence>